<dbReference type="GO" id="GO:0005524">
    <property type="term" value="F:ATP binding"/>
    <property type="evidence" value="ECO:0007669"/>
    <property type="project" value="InterPro"/>
</dbReference>
<dbReference type="Gene3D" id="3.40.50.300">
    <property type="entry name" value="P-loop containing nucleotide triphosphate hydrolases"/>
    <property type="match status" value="2"/>
</dbReference>
<dbReference type="Pfam" id="PF11907">
    <property type="entry name" value="DUF3427"/>
    <property type="match status" value="1"/>
</dbReference>
<dbReference type="SMART" id="SM00490">
    <property type="entry name" value="HELICc"/>
    <property type="match status" value="1"/>
</dbReference>
<dbReference type="InterPro" id="IPR014001">
    <property type="entry name" value="Helicase_ATP-bd"/>
</dbReference>
<evidence type="ECO:0000259" key="2">
    <source>
        <dbReference type="PROSITE" id="PS51194"/>
    </source>
</evidence>
<dbReference type="SMART" id="SM00487">
    <property type="entry name" value="DEXDc"/>
    <property type="match status" value="1"/>
</dbReference>
<dbReference type="PANTHER" id="PTHR47396">
    <property type="entry name" value="TYPE I RESTRICTION ENZYME ECOKI R PROTEIN"/>
    <property type="match status" value="1"/>
</dbReference>
<dbReference type="Pfam" id="PF00271">
    <property type="entry name" value="Helicase_C"/>
    <property type="match status" value="1"/>
</dbReference>
<dbReference type="SUPFAM" id="SSF52540">
    <property type="entry name" value="P-loop containing nucleoside triphosphate hydrolases"/>
    <property type="match status" value="1"/>
</dbReference>
<dbReference type="PROSITE" id="PS51194">
    <property type="entry name" value="HELICASE_CTER"/>
    <property type="match status" value="1"/>
</dbReference>
<dbReference type="PROSITE" id="PS51192">
    <property type="entry name" value="HELICASE_ATP_BIND_1"/>
    <property type="match status" value="1"/>
</dbReference>
<protein>
    <submittedName>
        <fullName evidence="3">Unannotated protein</fullName>
    </submittedName>
</protein>
<dbReference type="CDD" id="cd18032">
    <property type="entry name" value="DEXHc_RE_I_III_res"/>
    <property type="match status" value="1"/>
</dbReference>
<accession>A0A6J7L007</accession>
<dbReference type="Gene3D" id="3.30.870.10">
    <property type="entry name" value="Endonuclease Chain A"/>
    <property type="match status" value="1"/>
</dbReference>
<dbReference type="GO" id="GO:0003677">
    <property type="term" value="F:DNA binding"/>
    <property type="evidence" value="ECO:0007669"/>
    <property type="project" value="InterPro"/>
</dbReference>
<dbReference type="InterPro" id="IPR050742">
    <property type="entry name" value="Helicase_Restrict-Modif_Enz"/>
</dbReference>
<sequence>MEPADFVWAEAFEVEIHHGFVGANAAAAGHLAPQVILNRDGRTVEHTLVEELKRSEGFTFSVAFVSAGAIAQLKQHLLDFRGAGTIVTSDYLGFNAPEAFAELLNLKRRRGIDVRIHTSDNFHPKGYIFTQLRNVTAMVGSSNLTNGALSENYEWNLKVSAAHDSDLAHQLRRVLDEQLLDSRPLTQEWIDQYTATYVAPPLRLPRVPVPATDLDIPSGVRPNAMQQDALLALDFARAQGNERAIVISATGTGKTMLTALDVRAMNPRRMLFVVHREQILRRTIREFKRVLGGPDSDYGLLTGTSKQLHSRYVFATIQTLSQKQTLDQIPPSTFDYVVIDEAHRSGADTYRRVIDYLTPQFLLGLTATPERTDGFNVFELFHYNVPYEIRLNKALESQMLSPFHYYGVADVTYEGDEGPSDDSELSVLITPERVLHLINVIELYGQAGVPPRGLIFCSRVEEARALSDELNRRPLNGRQMRTVALAADDPVDERDARVEQLEAGELDYILTVDLFNEGVDIPSINQVVMLRQTQSAIVFVQQLGRGLRLAEGKDYVVVIDVIGNYTNNFLIPIALFGDESLNRESLRERLNEAVEAGALPGLSSVSFDEVARERVLNSIARTQLDSLANLKNALVAMQNRVGSIPELWDFFRFESVDPLLLATKKEHYPALVKSLLRVDSGLNDRQSRALHLLSHEVMAAKRLHEFVLLGLLLERDSVTAAELVDVFVAQGIASDAVSVKSAIDTFTLDGYPQADVKRYQAGIAVREGDVVRLTPEFRSDYDNSSALRSAVADLLRTGEALVRKRYSLDVPFTQGMQYSRRDSARIVGWTRSTASTIYGVKVDVGLGVCALFITLNKSDEVSASVAYEDQLLDPSTMTWFSKSNRTLASADVAPIVNNAVAIHVFVKKDDVDGPDHYYLGRATAAGAMETTMPGSSGKPLPVVTMQLKFDEPIKQGLFDYFGVKVLV</sequence>
<dbReference type="PANTHER" id="PTHR47396:SF1">
    <property type="entry name" value="ATP-DEPENDENT HELICASE IRC3-RELATED"/>
    <property type="match status" value="1"/>
</dbReference>
<gene>
    <name evidence="3" type="ORF">UFOPK3773_01910</name>
</gene>
<dbReference type="GO" id="GO:0016787">
    <property type="term" value="F:hydrolase activity"/>
    <property type="evidence" value="ECO:0007669"/>
    <property type="project" value="InterPro"/>
</dbReference>
<dbReference type="InterPro" id="IPR025202">
    <property type="entry name" value="PLD-like_dom"/>
</dbReference>
<reference evidence="3" key="1">
    <citation type="submission" date="2020-05" db="EMBL/GenBank/DDBJ databases">
        <authorList>
            <person name="Chiriac C."/>
            <person name="Salcher M."/>
            <person name="Ghai R."/>
            <person name="Kavagutti S V."/>
        </authorList>
    </citation>
    <scope>NUCLEOTIDE SEQUENCE</scope>
</reference>
<dbReference type="Pfam" id="PF26350">
    <property type="entry name" value="DUF8090"/>
    <property type="match status" value="1"/>
</dbReference>
<dbReference type="InterPro" id="IPR058403">
    <property type="entry name" value="DUF8090"/>
</dbReference>
<proteinExistence type="predicted"/>
<dbReference type="InterPro" id="IPR027417">
    <property type="entry name" value="P-loop_NTPase"/>
</dbReference>
<evidence type="ECO:0000259" key="1">
    <source>
        <dbReference type="PROSITE" id="PS51192"/>
    </source>
</evidence>
<dbReference type="GO" id="GO:0005829">
    <property type="term" value="C:cytosol"/>
    <property type="evidence" value="ECO:0007669"/>
    <property type="project" value="TreeGrafter"/>
</dbReference>
<name>A0A6J7L007_9ZZZZ</name>
<dbReference type="CDD" id="cd09204">
    <property type="entry name" value="PLDc_N_DEXD_b2"/>
    <property type="match status" value="1"/>
</dbReference>
<organism evidence="3">
    <name type="scientific">freshwater metagenome</name>
    <dbReference type="NCBI Taxonomy" id="449393"/>
    <lineage>
        <taxon>unclassified sequences</taxon>
        <taxon>metagenomes</taxon>
        <taxon>ecological metagenomes</taxon>
    </lineage>
</organism>
<dbReference type="CDD" id="cd18799">
    <property type="entry name" value="SF2_C_EcoAI-like"/>
    <property type="match status" value="1"/>
</dbReference>
<feature type="domain" description="Helicase ATP-binding" evidence="1">
    <location>
        <begin position="235"/>
        <end position="387"/>
    </location>
</feature>
<dbReference type="InterPro" id="IPR006935">
    <property type="entry name" value="Helicase/UvrB_N"/>
</dbReference>
<dbReference type="EMBL" id="CAFBNF010000271">
    <property type="protein sequence ID" value="CAB4959669.1"/>
    <property type="molecule type" value="Genomic_DNA"/>
</dbReference>
<dbReference type="AlphaFoldDB" id="A0A6J7L007"/>
<dbReference type="InterPro" id="IPR021835">
    <property type="entry name" value="DUF3427"/>
</dbReference>
<dbReference type="SUPFAM" id="SSF56024">
    <property type="entry name" value="Phospholipase D/nuclease"/>
    <property type="match status" value="1"/>
</dbReference>
<dbReference type="InterPro" id="IPR001650">
    <property type="entry name" value="Helicase_C-like"/>
</dbReference>
<dbReference type="Pfam" id="PF04851">
    <property type="entry name" value="ResIII"/>
    <property type="match status" value="1"/>
</dbReference>
<evidence type="ECO:0000313" key="3">
    <source>
        <dbReference type="EMBL" id="CAB4959669.1"/>
    </source>
</evidence>
<feature type="domain" description="Helicase C-terminal" evidence="2">
    <location>
        <begin position="439"/>
        <end position="598"/>
    </location>
</feature>
<dbReference type="Pfam" id="PF13091">
    <property type="entry name" value="PLDc_2"/>
    <property type="match status" value="1"/>
</dbReference>